<dbReference type="Pfam" id="PF21088">
    <property type="entry name" value="MS_channel_1st"/>
    <property type="match status" value="1"/>
</dbReference>
<dbReference type="RefSeq" id="WP_245662116.1">
    <property type="nucleotide sequence ID" value="NZ_FMZA01000005.1"/>
</dbReference>
<dbReference type="Pfam" id="PF21082">
    <property type="entry name" value="MS_channel_3rd"/>
    <property type="match status" value="1"/>
</dbReference>
<dbReference type="InterPro" id="IPR006685">
    <property type="entry name" value="MscS_channel_2nd"/>
</dbReference>
<feature type="transmembrane region" description="Helical" evidence="9">
    <location>
        <begin position="60"/>
        <end position="79"/>
    </location>
</feature>
<dbReference type="Gene3D" id="1.10.287.1260">
    <property type="match status" value="1"/>
</dbReference>
<protein>
    <submittedName>
        <fullName evidence="13">Small conductance mechanosensitive channel</fullName>
    </submittedName>
</protein>
<comment type="subcellular location">
    <subcellularLocation>
        <location evidence="1">Cell membrane</location>
        <topology evidence="1">Multi-pass membrane protein</topology>
    </subcellularLocation>
</comment>
<evidence type="ECO:0000256" key="7">
    <source>
        <dbReference type="ARBA" id="ARBA00059688"/>
    </source>
</evidence>
<dbReference type="SUPFAM" id="SSF50182">
    <property type="entry name" value="Sm-like ribonucleoproteins"/>
    <property type="match status" value="1"/>
</dbReference>
<dbReference type="InterPro" id="IPR010920">
    <property type="entry name" value="LSM_dom_sf"/>
</dbReference>
<comment type="similarity">
    <text evidence="2">Belongs to the MscS (TC 1.A.23) family.</text>
</comment>
<dbReference type="InterPro" id="IPR049142">
    <property type="entry name" value="MS_channel_1st"/>
</dbReference>
<name>A0A1G6K4Y3_9BACL</name>
<dbReference type="FunFam" id="3.30.70.100:FF:000018">
    <property type="entry name" value="MscS mechanosensitive ion channel"/>
    <property type="match status" value="1"/>
</dbReference>
<dbReference type="FunFam" id="2.30.30.60:FF:000001">
    <property type="entry name" value="MscS Mechanosensitive ion channel"/>
    <property type="match status" value="1"/>
</dbReference>
<gene>
    <name evidence="13" type="ORF">SAMN04488112_10577</name>
</gene>
<evidence type="ECO:0000256" key="9">
    <source>
        <dbReference type="SAM" id="Phobius"/>
    </source>
</evidence>
<dbReference type="SUPFAM" id="SSF82861">
    <property type="entry name" value="Mechanosensitive channel protein MscS (YggB), transmembrane region"/>
    <property type="match status" value="1"/>
</dbReference>
<dbReference type="InterPro" id="IPR011066">
    <property type="entry name" value="MscS_channel_C_sf"/>
</dbReference>
<feature type="domain" description="Mechanosensitive ion channel MscS C-terminal" evidence="11">
    <location>
        <begin position="177"/>
        <end position="257"/>
    </location>
</feature>
<dbReference type="PANTHER" id="PTHR30460">
    <property type="entry name" value="MODERATE CONDUCTANCE MECHANOSENSITIVE CHANNEL YBIO"/>
    <property type="match status" value="1"/>
</dbReference>
<keyword evidence="14" id="KW-1185">Reference proteome</keyword>
<keyword evidence="4 9" id="KW-0812">Transmembrane</keyword>
<dbReference type="Gene3D" id="2.30.30.60">
    <property type="match status" value="1"/>
</dbReference>
<dbReference type="GO" id="GO:0005886">
    <property type="term" value="C:plasma membrane"/>
    <property type="evidence" value="ECO:0007669"/>
    <property type="project" value="UniProtKB-SubCell"/>
</dbReference>
<feature type="coiled-coil region" evidence="8">
    <location>
        <begin position="184"/>
        <end position="211"/>
    </location>
</feature>
<evidence type="ECO:0000256" key="5">
    <source>
        <dbReference type="ARBA" id="ARBA00022989"/>
    </source>
</evidence>
<dbReference type="EMBL" id="FMZA01000005">
    <property type="protein sequence ID" value="SDC26099.1"/>
    <property type="molecule type" value="Genomic_DNA"/>
</dbReference>
<feature type="domain" description="Mechanosensitive ion channel MscS" evidence="10">
    <location>
        <begin position="106"/>
        <end position="170"/>
    </location>
</feature>
<evidence type="ECO:0000313" key="13">
    <source>
        <dbReference type="EMBL" id="SDC26099.1"/>
    </source>
</evidence>
<evidence type="ECO:0000256" key="4">
    <source>
        <dbReference type="ARBA" id="ARBA00022692"/>
    </source>
</evidence>
<keyword evidence="3" id="KW-1003">Cell membrane</keyword>
<dbReference type="GO" id="GO:0008381">
    <property type="term" value="F:mechanosensitive monoatomic ion channel activity"/>
    <property type="evidence" value="ECO:0007669"/>
    <property type="project" value="InterPro"/>
</dbReference>
<feature type="transmembrane region" description="Helical" evidence="9">
    <location>
        <begin position="6"/>
        <end position="29"/>
    </location>
</feature>
<evidence type="ECO:0000259" key="12">
    <source>
        <dbReference type="Pfam" id="PF21088"/>
    </source>
</evidence>
<organism evidence="13 14">
    <name type="scientific">Melghirimyces thermohalophilus</name>
    <dbReference type="NCBI Taxonomy" id="1236220"/>
    <lineage>
        <taxon>Bacteria</taxon>
        <taxon>Bacillati</taxon>
        <taxon>Bacillota</taxon>
        <taxon>Bacilli</taxon>
        <taxon>Bacillales</taxon>
        <taxon>Thermoactinomycetaceae</taxon>
        <taxon>Melghirimyces</taxon>
    </lineage>
</organism>
<dbReference type="Proteomes" id="UP000199387">
    <property type="component" value="Unassembled WGS sequence"/>
</dbReference>
<evidence type="ECO:0000313" key="14">
    <source>
        <dbReference type="Proteomes" id="UP000199387"/>
    </source>
</evidence>
<sequence length="272" mass="29836">MNLNALFPSNLVGSILTAVVIALVTWLVYTISKGMINRMVEHKLKNQDENNARFNTLSSLLKSIAGYVLFFVALVMILGEFGVNTSAIIASAGIIGLAIGFGAQGLVSDIVTGFFILTENQVNVGEYVTIGGYSGVVEETGLRLMKVRGVSGDLHFIPNREISSLTNHSRGNMQALVDIRIAYDSDVNQAIQILQKRCDELREQLPQLVEGPNVLGVQDLGSSDVVIRILARTENGEQWAVERELRKELKLALEQADFESPFPHQAILLQKK</sequence>
<feature type="domain" description="Mechanosensitive ion channel transmembrane helices 2/3" evidence="12">
    <location>
        <begin position="67"/>
        <end position="104"/>
    </location>
</feature>
<proteinExistence type="inferred from homology"/>
<dbReference type="InterPro" id="IPR049278">
    <property type="entry name" value="MS_channel_C"/>
</dbReference>
<dbReference type="InterPro" id="IPR023408">
    <property type="entry name" value="MscS_beta-dom_sf"/>
</dbReference>
<accession>A0A1G6K4Y3</accession>
<evidence type="ECO:0000259" key="11">
    <source>
        <dbReference type="Pfam" id="PF21082"/>
    </source>
</evidence>
<dbReference type="AlphaFoldDB" id="A0A1G6K4Y3"/>
<dbReference type="PANTHER" id="PTHR30460:SF0">
    <property type="entry name" value="MODERATE CONDUCTANCE MECHANOSENSITIVE CHANNEL YBIO"/>
    <property type="match status" value="1"/>
</dbReference>
<keyword evidence="5 9" id="KW-1133">Transmembrane helix</keyword>
<evidence type="ECO:0000256" key="6">
    <source>
        <dbReference type="ARBA" id="ARBA00023136"/>
    </source>
</evidence>
<comment type="function">
    <text evidence="7">May play a role in resistance to osmotic downshock.</text>
</comment>
<dbReference type="FunFam" id="1.10.287.1260:FF:000005">
    <property type="entry name" value="Mechanosensitive ion channel family protein"/>
    <property type="match status" value="1"/>
</dbReference>
<reference evidence="13 14" key="1">
    <citation type="submission" date="2016-10" db="EMBL/GenBank/DDBJ databases">
        <authorList>
            <person name="de Groot N.N."/>
        </authorList>
    </citation>
    <scope>NUCLEOTIDE SEQUENCE [LARGE SCALE GENOMIC DNA]</scope>
    <source>
        <strain evidence="13 14">DSM 45514</strain>
    </source>
</reference>
<evidence type="ECO:0000259" key="10">
    <source>
        <dbReference type="Pfam" id="PF00924"/>
    </source>
</evidence>
<dbReference type="STRING" id="1236220.SAMN04488112_10577"/>
<dbReference type="InterPro" id="IPR011014">
    <property type="entry name" value="MscS_channel_TM-2"/>
</dbReference>
<evidence type="ECO:0000256" key="3">
    <source>
        <dbReference type="ARBA" id="ARBA00022475"/>
    </source>
</evidence>
<dbReference type="Pfam" id="PF00924">
    <property type="entry name" value="MS_channel_2nd"/>
    <property type="match status" value="1"/>
</dbReference>
<keyword evidence="6 9" id="KW-0472">Membrane</keyword>
<evidence type="ECO:0000256" key="8">
    <source>
        <dbReference type="SAM" id="Coils"/>
    </source>
</evidence>
<feature type="transmembrane region" description="Helical" evidence="9">
    <location>
        <begin position="85"/>
        <end position="107"/>
    </location>
</feature>
<keyword evidence="8" id="KW-0175">Coiled coil</keyword>
<dbReference type="SUPFAM" id="SSF82689">
    <property type="entry name" value="Mechanosensitive channel protein MscS (YggB), C-terminal domain"/>
    <property type="match status" value="1"/>
</dbReference>
<evidence type="ECO:0000256" key="1">
    <source>
        <dbReference type="ARBA" id="ARBA00004651"/>
    </source>
</evidence>
<dbReference type="Gene3D" id="3.30.70.100">
    <property type="match status" value="1"/>
</dbReference>
<evidence type="ECO:0000256" key="2">
    <source>
        <dbReference type="ARBA" id="ARBA00008017"/>
    </source>
</evidence>
<dbReference type="InterPro" id="IPR045276">
    <property type="entry name" value="YbiO_bact"/>
</dbReference>